<dbReference type="EMBL" id="WIXP02000005">
    <property type="protein sequence ID" value="KAF6210864.1"/>
    <property type="molecule type" value="Genomic_DNA"/>
</dbReference>
<dbReference type="PANTHER" id="PTHR22957:SF645">
    <property type="entry name" value="LD27216P"/>
    <property type="match status" value="1"/>
</dbReference>
<dbReference type="SMART" id="SM00164">
    <property type="entry name" value="TBC"/>
    <property type="match status" value="1"/>
</dbReference>
<dbReference type="FunFam" id="1.10.472.80:FF:000005">
    <property type="entry name" value="TBC1 domain family member 15"/>
    <property type="match status" value="1"/>
</dbReference>
<name>A0A6A4K659_APOLU</name>
<dbReference type="Gene3D" id="1.10.472.80">
    <property type="entry name" value="Ypt/Rab-GAP domain of gyp1p, domain 3"/>
    <property type="match status" value="1"/>
</dbReference>
<dbReference type="AlphaFoldDB" id="A0A6A4K659"/>
<protein>
    <recommendedName>
        <fullName evidence="8">TBC1 domain family member 15</fullName>
    </recommendedName>
    <alternativeName>
        <fullName evidence="9">GTPase-activating protein RAB7</fullName>
    </alternativeName>
</protein>
<dbReference type="InterPro" id="IPR035969">
    <property type="entry name" value="Rab-GAP_TBC_sf"/>
</dbReference>
<proteinExistence type="predicted"/>
<keyword evidence="3" id="KW-0963">Cytoplasm</keyword>
<evidence type="ECO:0000256" key="7">
    <source>
        <dbReference type="ARBA" id="ARBA00065268"/>
    </source>
</evidence>
<sequence>METKSKSMYDMSSSGTEIFTHGGVGYVPPSATKDDVQTCGTLSIVSYSFGKCIEWKPNDVSIETDGSEQEWAMVNTSKSPSASSSQGDANPQRWLSVRIPISEIKSYRVSNKKTKLLLVHKDRLTHTAFYFQFENADCFTKSLRSVVRTRRSRHDKHTYNIVQERVDPQMPHSFSDFNLLTDRKETVWKFVSDMRSKPYETTLSTFSKFSEYLLYKNPDERPSEEVARLFEGRPQQPQNPALDGSKSDGLSEYLIVERLKPRVLCPRGQPLSVTQWANAMDAEGRISDVKELKKIIFEGGVQDSIRYEVWKFLLGYFPWDSSTHERQELRQVKTEEYFRMKLQWKSMTPEQEARFSDFRDRKTLIEKDVNRTDRTLPFFEGDDNPNLGLLYDVLMTYVMYDFDLGYVQGMSDLLSPILSVMSNEVDAFWCFVGFMKRVFRNFDMDQSGMKKQLSQLHTLLSAVHPDLSHFLDEHDSGNMFFCFRWLLVWFKREFTHQEIMVLWEVMWTELPCSNFHLLVSVAILEREKDVLIENNYGFTEILKHVNDLSYKMNLHDVLATATAIFKQLESSPNLTVATRRVLGLSGGSSHNSSSSEDDSLSDGLACEMAALEKDCDQGDTTGVTPEK</sequence>
<dbReference type="OrthoDB" id="10264062at2759"/>
<evidence type="ECO:0000256" key="2">
    <source>
        <dbReference type="ARBA" id="ARBA00022468"/>
    </source>
</evidence>
<gene>
    <name evidence="11" type="ORF">GE061_013975</name>
</gene>
<evidence type="ECO:0000313" key="11">
    <source>
        <dbReference type="EMBL" id="KAF6210864.1"/>
    </source>
</evidence>
<evidence type="ECO:0000256" key="6">
    <source>
        <dbReference type="ARBA" id="ARBA00055283"/>
    </source>
</evidence>
<comment type="subcellular location">
    <subcellularLocation>
        <location evidence="1">Cytoplasm</location>
    </subcellularLocation>
</comment>
<accession>A0A6A4K659</accession>
<evidence type="ECO:0000256" key="1">
    <source>
        <dbReference type="ARBA" id="ARBA00004496"/>
    </source>
</evidence>
<comment type="caution">
    <text evidence="11">The sequence shown here is derived from an EMBL/GenBank/DDBJ whole genome shotgun (WGS) entry which is preliminary data.</text>
</comment>
<dbReference type="InterPro" id="IPR000195">
    <property type="entry name" value="Rab-GAP-TBC_dom"/>
</dbReference>
<dbReference type="GO" id="GO:0005096">
    <property type="term" value="F:GTPase activator activity"/>
    <property type="evidence" value="ECO:0007669"/>
    <property type="project" value="UniProtKB-KW"/>
</dbReference>
<evidence type="ECO:0000313" key="12">
    <source>
        <dbReference type="Proteomes" id="UP000466442"/>
    </source>
</evidence>
<dbReference type="Proteomes" id="UP000466442">
    <property type="component" value="Linkage Group LG5"/>
</dbReference>
<organism evidence="11 12">
    <name type="scientific">Apolygus lucorum</name>
    <name type="common">Small green plant bug</name>
    <name type="synonym">Lygocoris lucorum</name>
    <dbReference type="NCBI Taxonomy" id="248454"/>
    <lineage>
        <taxon>Eukaryota</taxon>
        <taxon>Metazoa</taxon>
        <taxon>Ecdysozoa</taxon>
        <taxon>Arthropoda</taxon>
        <taxon>Hexapoda</taxon>
        <taxon>Insecta</taxon>
        <taxon>Pterygota</taxon>
        <taxon>Neoptera</taxon>
        <taxon>Paraneoptera</taxon>
        <taxon>Hemiptera</taxon>
        <taxon>Heteroptera</taxon>
        <taxon>Panheteroptera</taxon>
        <taxon>Cimicomorpha</taxon>
        <taxon>Miridae</taxon>
        <taxon>Mirini</taxon>
        <taxon>Apolygus</taxon>
    </lineage>
</organism>
<evidence type="ECO:0000256" key="8">
    <source>
        <dbReference type="ARBA" id="ARBA00067480"/>
    </source>
</evidence>
<evidence type="ECO:0000256" key="4">
    <source>
        <dbReference type="ARBA" id="ARBA00022553"/>
    </source>
</evidence>
<dbReference type="PANTHER" id="PTHR22957">
    <property type="entry name" value="TBC1 DOMAIN FAMILY MEMBER GTPASE-ACTIVATING PROTEIN"/>
    <property type="match status" value="1"/>
</dbReference>
<evidence type="ECO:0000256" key="9">
    <source>
        <dbReference type="ARBA" id="ARBA00082539"/>
    </source>
</evidence>
<feature type="domain" description="Rab-GAP TBC" evidence="10">
    <location>
        <begin position="300"/>
        <end position="510"/>
    </location>
</feature>
<evidence type="ECO:0000256" key="3">
    <source>
        <dbReference type="ARBA" id="ARBA00022490"/>
    </source>
</evidence>
<keyword evidence="12" id="KW-1185">Reference proteome</keyword>
<keyword evidence="4" id="KW-0597">Phosphoprotein</keyword>
<comment type="subunit">
    <text evidence="7">Interacts with non-phosphorylated form of RAB8A; phosphorylation of RAB8A at 'Thr-72' disrupts this interaction. Interacts with ARMC12.</text>
</comment>
<comment type="function">
    <text evidence="6">Acts as a GTPase activating protein for RAB7A. Does not act on RAB4, RAB5 or RAB6.</text>
</comment>
<reference evidence="11" key="1">
    <citation type="journal article" date="2021" name="Mol. Ecol. Resour.">
        <title>Apolygus lucorum genome provides insights into omnivorousness and mesophyll feeding.</title>
        <authorList>
            <person name="Liu Y."/>
            <person name="Liu H."/>
            <person name="Wang H."/>
            <person name="Huang T."/>
            <person name="Liu B."/>
            <person name="Yang B."/>
            <person name="Yin L."/>
            <person name="Li B."/>
            <person name="Zhang Y."/>
            <person name="Zhang S."/>
            <person name="Jiang F."/>
            <person name="Zhang X."/>
            <person name="Ren Y."/>
            <person name="Wang B."/>
            <person name="Wang S."/>
            <person name="Lu Y."/>
            <person name="Wu K."/>
            <person name="Fan W."/>
            <person name="Wang G."/>
        </authorList>
    </citation>
    <scope>NUCLEOTIDE SEQUENCE</scope>
    <source>
        <strain evidence="11">12Hb</strain>
    </source>
</reference>
<evidence type="ECO:0000259" key="10">
    <source>
        <dbReference type="PROSITE" id="PS50086"/>
    </source>
</evidence>
<keyword evidence="2" id="KW-0343">GTPase activation</keyword>
<dbReference type="Pfam" id="PF00566">
    <property type="entry name" value="RabGAP-TBC"/>
    <property type="match status" value="1"/>
</dbReference>
<dbReference type="SUPFAM" id="SSF47923">
    <property type="entry name" value="Ypt/Rab-GAP domain of gyp1p"/>
    <property type="match status" value="2"/>
</dbReference>
<evidence type="ECO:0000256" key="5">
    <source>
        <dbReference type="ARBA" id="ARBA00022990"/>
    </source>
</evidence>
<dbReference type="GO" id="GO:0005737">
    <property type="term" value="C:cytoplasm"/>
    <property type="evidence" value="ECO:0007669"/>
    <property type="project" value="UniProtKB-SubCell"/>
</dbReference>
<keyword evidence="5" id="KW-0007">Acetylation</keyword>
<dbReference type="PROSITE" id="PS50086">
    <property type="entry name" value="TBC_RABGAP"/>
    <property type="match status" value="1"/>
</dbReference>
<dbReference type="FunFam" id="1.10.8.270:FF:000005">
    <property type="entry name" value="TBC1 domain family member 15"/>
    <property type="match status" value="1"/>
</dbReference>
<dbReference type="Gene3D" id="1.10.8.270">
    <property type="entry name" value="putative rabgap domain of human tbc1 domain family member 14 like domains"/>
    <property type="match status" value="1"/>
</dbReference>